<sequence length="355" mass="38479">MASQTSLLLLGATGFIGGTVLTQLKTSELKEVKSLAVTALVRKQGQADLLRDKGVDAVVLPGGLDDTEGLANLASQHDVVVQAAYGYHPASAEALISGLARRQKERGGSPFYVQVSGTTSFAESDLSGGAGREGRGFSDKDEGLYEYEVAREEELSYVQRALDVRVVRAGEELGVRTYLVVPPHVYGRGTGYFNRASQIIPFMAKNALQAGKVEYILPGTSRYGYVHVEDLATLFEVTIARALEDPGLAARRRGYFFANTGEYTWFELAEAITRAGHELGALSSAEPAPVELGSPGVKPWGVDDAMTERVFASSAITRAERGYEIGWRPSKTEEDWKTWIPEEFGVIYRGGSVEE</sequence>
<feature type="domain" description="NAD(P)-binding" evidence="2">
    <location>
        <begin position="11"/>
        <end position="88"/>
    </location>
</feature>
<organism evidence="3 4">
    <name type="scientific">Cephalotrichum gorgonifer</name>
    <dbReference type="NCBI Taxonomy" id="2041049"/>
    <lineage>
        <taxon>Eukaryota</taxon>
        <taxon>Fungi</taxon>
        <taxon>Dikarya</taxon>
        <taxon>Ascomycota</taxon>
        <taxon>Pezizomycotina</taxon>
        <taxon>Sordariomycetes</taxon>
        <taxon>Hypocreomycetidae</taxon>
        <taxon>Microascales</taxon>
        <taxon>Microascaceae</taxon>
        <taxon>Cephalotrichum</taxon>
    </lineage>
</organism>
<dbReference type="InterPro" id="IPR036291">
    <property type="entry name" value="NAD(P)-bd_dom_sf"/>
</dbReference>
<dbReference type="Proteomes" id="UP001187682">
    <property type="component" value="Unassembled WGS sequence"/>
</dbReference>
<dbReference type="Pfam" id="PF01370">
    <property type="entry name" value="Epimerase"/>
    <property type="match status" value="1"/>
</dbReference>
<dbReference type="Pfam" id="PF13460">
    <property type="entry name" value="NAD_binding_10"/>
    <property type="match status" value="1"/>
</dbReference>
<feature type="domain" description="NAD-dependent epimerase/dehydratase" evidence="1">
    <location>
        <begin position="156"/>
        <end position="239"/>
    </location>
</feature>
<dbReference type="Gene3D" id="3.40.50.720">
    <property type="entry name" value="NAD(P)-binding Rossmann-like Domain"/>
    <property type="match status" value="1"/>
</dbReference>
<name>A0AAE8N3T5_9PEZI</name>
<keyword evidence="4" id="KW-1185">Reference proteome</keyword>
<comment type="caution">
    <text evidence="3">The sequence shown here is derived from an EMBL/GenBank/DDBJ whole genome shotgun (WGS) entry which is preliminary data.</text>
</comment>
<dbReference type="GO" id="GO:0005737">
    <property type="term" value="C:cytoplasm"/>
    <property type="evidence" value="ECO:0007669"/>
    <property type="project" value="TreeGrafter"/>
</dbReference>
<dbReference type="InterPro" id="IPR016040">
    <property type="entry name" value="NAD(P)-bd_dom"/>
</dbReference>
<dbReference type="EMBL" id="ONZQ02000013">
    <property type="protein sequence ID" value="SPO05467.1"/>
    <property type="molecule type" value="Genomic_DNA"/>
</dbReference>
<evidence type="ECO:0000259" key="1">
    <source>
        <dbReference type="Pfam" id="PF01370"/>
    </source>
</evidence>
<dbReference type="SUPFAM" id="SSF51735">
    <property type="entry name" value="NAD(P)-binding Rossmann-fold domains"/>
    <property type="match status" value="1"/>
</dbReference>
<dbReference type="InterPro" id="IPR051783">
    <property type="entry name" value="NAD(P)-dependent_oxidoreduct"/>
</dbReference>
<evidence type="ECO:0000259" key="2">
    <source>
        <dbReference type="Pfam" id="PF13460"/>
    </source>
</evidence>
<dbReference type="AlphaFoldDB" id="A0AAE8N3T5"/>
<dbReference type="InterPro" id="IPR001509">
    <property type="entry name" value="Epimerase_deHydtase"/>
</dbReference>
<evidence type="ECO:0000313" key="4">
    <source>
        <dbReference type="Proteomes" id="UP001187682"/>
    </source>
</evidence>
<evidence type="ECO:0000313" key="3">
    <source>
        <dbReference type="EMBL" id="SPO05467.1"/>
    </source>
</evidence>
<gene>
    <name evidence="3" type="ORF">DNG_08154</name>
</gene>
<dbReference type="PANTHER" id="PTHR48079:SF6">
    <property type="entry name" value="NAD(P)-BINDING DOMAIN-CONTAINING PROTEIN-RELATED"/>
    <property type="match status" value="1"/>
</dbReference>
<dbReference type="GO" id="GO:0004029">
    <property type="term" value="F:aldehyde dehydrogenase (NAD+) activity"/>
    <property type="evidence" value="ECO:0007669"/>
    <property type="project" value="TreeGrafter"/>
</dbReference>
<proteinExistence type="predicted"/>
<dbReference type="PANTHER" id="PTHR48079">
    <property type="entry name" value="PROTEIN YEEZ"/>
    <property type="match status" value="1"/>
</dbReference>
<accession>A0AAE8N3T5</accession>
<protein>
    <submittedName>
        <fullName evidence="3">Related to NAD dependent epimerase/dehydratase family protein</fullName>
    </submittedName>
</protein>
<reference evidence="3" key="1">
    <citation type="submission" date="2018-03" db="EMBL/GenBank/DDBJ databases">
        <authorList>
            <person name="Guldener U."/>
        </authorList>
    </citation>
    <scope>NUCLEOTIDE SEQUENCE</scope>
</reference>